<protein>
    <recommendedName>
        <fullName evidence="3">VP3</fullName>
    </recommendedName>
</protein>
<proteinExistence type="predicted"/>
<reference evidence="2" key="1">
    <citation type="journal article" date="2016" name="Nature">
        <title>Redefining the invertebrate RNA virosphere.</title>
        <authorList>
            <person name="Shi M."/>
            <person name="Lin X.D."/>
            <person name="Tian J.H."/>
            <person name="Chen L.J."/>
            <person name="Chen X."/>
            <person name="Li C.X."/>
            <person name="Qin X.C."/>
            <person name="Li J."/>
            <person name="Cao J.P."/>
            <person name="Eden J.S."/>
            <person name="Buchmann J."/>
            <person name="Wang W."/>
            <person name="Xu J."/>
            <person name="Holmes E.C."/>
            <person name="Zhang Y.Z."/>
        </authorList>
    </citation>
    <scope>NUCLEOTIDE SEQUENCE</scope>
    <source>
        <strain evidence="2">LCM63323</strain>
    </source>
</reference>
<dbReference type="EMBL" id="KX884630">
    <property type="protein sequence ID" value="APG79110.1"/>
    <property type="molecule type" value="Genomic_RNA"/>
</dbReference>
<evidence type="ECO:0000313" key="2">
    <source>
        <dbReference type="EMBL" id="APG79110.1"/>
    </source>
</evidence>
<evidence type="ECO:0000256" key="1">
    <source>
        <dbReference type="SAM" id="MobiDB-lite"/>
    </source>
</evidence>
<organism evidence="2">
    <name type="scientific">Hubei lepidoptera virus 4</name>
    <dbReference type="NCBI Taxonomy" id="1922906"/>
    <lineage>
        <taxon>Viruses</taxon>
        <taxon>Riboviria</taxon>
    </lineage>
</organism>
<feature type="region of interest" description="Disordered" evidence="1">
    <location>
        <begin position="1"/>
        <end position="21"/>
    </location>
</feature>
<name>A0A1L3KP02_9VIRU</name>
<evidence type="ECO:0008006" key="3">
    <source>
        <dbReference type="Google" id="ProtNLM"/>
    </source>
</evidence>
<accession>A0A1L3KP02</accession>
<sequence length="885" mass="101404">MNEPPKKNQDEEDEKESKKVDGVTNIDKDGLNAKIIERAFIEMEKFNMIDTLKIVISSSTNIALEECDYSVNGYGPNMWRPSISESVPCRFKVITIGDDRIPYVIREPLCDVKISDIDTLTREIYCIVENQLNNTMIFLKEPANVRMLNAQYSEPEHIGFPYSSLLQTNYNVDLIHNALVRYLSPIRRRENFNFSDGYIFNGSHNVTAMQDFFDISQREMRVLSQTIETEELRTRREIPDTLKLPVFGNNSLYEVAISPFTLNEMFARLPRRMRFSSSMITELQGFNFGFDMIDTSLLQKSASISITRTASISAMFSISYTPDMSVACTAFMISLINPGLIEFDIDMSDIDPNDYPLRLMCGLSAKILFARSDNTRWNTVSRRGLREVEQAIMEALLSSRTFTLNDPHNPNILMRITPGPDAHLRNFAHLVTDGVGQGWREGPHERYAEHPATMPYRACCRRQLYVNEIEDTTDLDNDARILQFHGWATANAASALLSAMTRSGEDRSNYNGVAQVFKILSGRIFNFFAAINEYNRYNWYSSLRLRDEDLNNLYEDGTEEVVNVQIKGKTILYLMKALSEKVIHERRVPYLSQIKAECAIARDCVESSLKRYIQENVRRMIHIPENSYTRHESLQQIMPTDGPLHTHLNLIAKSGMSALCDDFYACVDDSAMAVLLREMGDNVMTNLLEYGILNAVHLSTRIANRTVEHLSEYTTRNMPYTNIGLFEEEDLPDVERHNLNLSHLGTWLTQFKVKQTLRDYSCNGVVTLNIPIPFTISTNTIVGDVSDDIIQVKYDPKRRDNNVRHCIQWKPVVLNITDIDRNKLLRPDLYVTNFSTIDRIGIPSDAGSRILMSVEAWLTQLDREAIRCVYIRTDNVKIVSPFARS</sequence>